<dbReference type="EMBL" id="JAADJU010000006">
    <property type="protein sequence ID" value="NMP27769.1"/>
    <property type="molecule type" value="Genomic_DNA"/>
</dbReference>
<protein>
    <submittedName>
        <fullName evidence="5">Type II secretion system protein GspE</fullName>
    </submittedName>
</protein>
<dbReference type="GO" id="GO:0005886">
    <property type="term" value="C:plasma membrane"/>
    <property type="evidence" value="ECO:0007669"/>
    <property type="project" value="TreeGrafter"/>
</dbReference>
<sequence length="500" mass="55043">MNTTASDTTNVEPAVTPTSELTTERDAILQQCQHFGAVFIGIENGNLRVACDQQSTDTTALINALRFTCALKINIEFWPKTQIERALSLVDHAAQADSAPAQTNQDGDLDKVSQIPGVQFINQTLKLALQRRASDIHFEPFEHQLRVRLRVDGVLQEVPGPGFSWSASVIARLKIIGQLNVAEHRLPQDGQMSVTCDNQRYSMRISSLPVLYGEKIVLRILDTGRQQLSMPQLGLSEEEQRCYLQALNKPQGLILVTGPTGSGKTLTLYSGLRHLNTVGRNICSVEDLVEIPVTGINQTQINAKTALSFARVLRALLRQDPDVIMIGEIRDAETAEIAIKASQTGHLVLSTLHTNSTTETLTRLAQMGVEGYQIAASLRLVIAQRLVRKLCPHCKTRAPQLLPAQSDADTQPVATWQAQGCKHCFSGYYGRVGIYELLENNPQLQQALVSHADSVALRNIASMQNQQTLLQAGMRLVEEGITSLAELYRVLGEGEQSEQR</sequence>
<keyword evidence="3" id="KW-0067">ATP-binding</keyword>
<dbReference type="CDD" id="cd01129">
    <property type="entry name" value="PulE-GspE-like"/>
    <property type="match status" value="1"/>
</dbReference>
<dbReference type="PANTHER" id="PTHR30258:SF1">
    <property type="entry name" value="PROTEIN TRANSPORT PROTEIN HOFB HOMOLOG"/>
    <property type="match status" value="1"/>
</dbReference>
<dbReference type="AlphaFoldDB" id="A0A848MKX2"/>
<dbReference type="NCBIfam" id="NF007755">
    <property type="entry name" value="PRK10436.1"/>
    <property type="match status" value="1"/>
</dbReference>
<evidence type="ECO:0000256" key="2">
    <source>
        <dbReference type="ARBA" id="ARBA00022741"/>
    </source>
</evidence>
<accession>A0A848MKX2</accession>
<evidence type="ECO:0000259" key="4">
    <source>
        <dbReference type="PROSITE" id="PS00662"/>
    </source>
</evidence>
<dbReference type="Gene3D" id="3.30.450.90">
    <property type="match status" value="1"/>
</dbReference>
<dbReference type="GO" id="GO:0016887">
    <property type="term" value="F:ATP hydrolysis activity"/>
    <property type="evidence" value="ECO:0007669"/>
    <property type="project" value="TreeGrafter"/>
</dbReference>
<dbReference type="InterPro" id="IPR027417">
    <property type="entry name" value="P-loop_NTPase"/>
</dbReference>
<gene>
    <name evidence="5" type="primary">gspE</name>
    <name evidence="5" type="ORF">GW590_12965</name>
</gene>
<dbReference type="PANTHER" id="PTHR30258">
    <property type="entry name" value="TYPE II SECRETION SYSTEM PROTEIN GSPE-RELATED"/>
    <property type="match status" value="1"/>
</dbReference>
<evidence type="ECO:0000256" key="1">
    <source>
        <dbReference type="ARBA" id="ARBA00006611"/>
    </source>
</evidence>
<comment type="similarity">
    <text evidence="1">Belongs to the GSP E family.</text>
</comment>
<comment type="caution">
    <text evidence="5">The sequence shown here is derived from an EMBL/GenBank/DDBJ whole genome shotgun (WGS) entry which is preliminary data.</text>
</comment>
<evidence type="ECO:0000313" key="6">
    <source>
        <dbReference type="Proteomes" id="UP000585363"/>
    </source>
</evidence>
<reference evidence="5 6" key="1">
    <citation type="submission" date="2020-01" db="EMBL/GenBank/DDBJ databases">
        <authorList>
            <person name="Lee S.D."/>
        </authorList>
    </citation>
    <scope>NUCLEOTIDE SEQUENCE [LARGE SCALE GENOMIC DNA]</scope>
    <source>
        <strain evidence="5 6">SAP-1</strain>
    </source>
</reference>
<proteinExistence type="inferred from homology"/>
<dbReference type="SUPFAM" id="SSF52540">
    <property type="entry name" value="P-loop containing nucleoside triphosphate hydrolases"/>
    <property type="match status" value="1"/>
</dbReference>
<evidence type="ECO:0000256" key="3">
    <source>
        <dbReference type="ARBA" id="ARBA00022840"/>
    </source>
</evidence>
<organism evidence="5 6">
    <name type="scientific">Rouxiella aceris</name>
    <dbReference type="NCBI Taxonomy" id="2703884"/>
    <lineage>
        <taxon>Bacteria</taxon>
        <taxon>Pseudomonadati</taxon>
        <taxon>Pseudomonadota</taxon>
        <taxon>Gammaproteobacteria</taxon>
        <taxon>Enterobacterales</taxon>
        <taxon>Yersiniaceae</taxon>
        <taxon>Rouxiella</taxon>
    </lineage>
</organism>
<evidence type="ECO:0000313" key="5">
    <source>
        <dbReference type="EMBL" id="NMP27769.1"/>
    </source>
</evidence>
<feature type="domain" description="Bacterial type II secretion system protein E" evidence="4">
    <location>
        <begin position="317"/>
        <end position="331"/>
    </location>
</feature>
<keyword evidence="6" id="KW-1185">Reference proteome</keyword>
<dbReference type="RefSeq" id="WP_169403475.1">
    <property type="nucleotide sequence ID" value="NZ_JAADJU010000006.1"/>
</dbReference>
<keyword evidence="2" id="KW-0547">Nucleotide-binding</keyword>
<reference evidence="5 6" key="2">
    <citation type="submission" date="2020-06" db="EMBL/GenBank/DDBJ databases">
        <title>Polyphasic characterization of a Rahnella strain isolated from tree sap.</title>
        <authorList>
            <person name="Kim I.S."/>
        </authorList>
    </citation>
    <scope>NUCLEOTIDE SEQUENCE [LARGE SCALE GENOMIC DNA]</scope>
    <source>
        <strain evidence="5 6">SAP-1</strain>
    </source>
</reference>
<dbReference type="Proteomes" id="UP000585363">
    <property type="component" value="Unassembled WGS sequence"/>
</dbReference>
<name>A0A848MKX2_9GAMM</name>
<dbReference type="GO" id="GO:0005524">
    <property type="term" value="F:ATP binding"/>
    <property type="evidence" value="ECO:0007669"/>
    <property type="project" value="UniProtKB-KW"/>
</dbReference>
<dbReference type="Gene3D" id="3.40.50.300">
    <property type="entry name" value="P-loop containing nucleotide triphosphate hydrolases"/>
    <property type="match status" value="1"/>
</dbReference>
<dbReference type="PROSITE" id="PS00662">
    <property type="entry name" value="T2SP_E"/>
    <property type="match status" value="1"/>
</dbReference>
<dbReference type="InterPro" id="IPR001482">
    <property type="entry name" value="T2SS/T4SS_dom"/>
</dbReference>
<dbReference type="Pfam" id="PF00437">
    <property type="entry name" value="T2SSE"/>
    <property type="match status" value="1"/>
</dbReference>